<evidence type="ECO:0000259" key="3">
    <source>
        <dbReference type="Pfam" id="PF13406"/>
    </source>
</evidence>
<dbReference type="AlphaFoldDB" id="A0AAE3NP13"/>
<feature type="domain" description="Peptidoglycan binding-like" evidence="2">
    <location>
        <begin position="346"/>
        <end position="401"/>
    </location>
</feature>
<sequence>MRILKILSIAAALAVGGGGLQAAETEKLYVECGGSFSGFVAKMKAQAEAMTYPPQVTDPFFGAANYLQRTINADRRQGIFNTDFIDFSRKLIAQYRLDKGRQNAQKYDAIFSRIEQELGVPRGILLSFWAFETDFGAFTGDFNTLDTLMTLSHDCRRPELFQPQVFAALELYARGQFSVNQQGAWAGEVGQVQMLPMDIMQRGYDGDGDGTVDLDNSVADSLFSGANMLRSFGWRPNEPWMQEVVVPDSMPWEESGVQPEDYRPVEEWAAWGVRPRSGSWQGPDLEAALMLPMGHEGPAFIIYPNYQALFEWNQSFVYVATAAYFATRLEGAPVYDPGNAPARLSDAEMKALQRKLVARGHDVGEVDGILGAGTRAAVQAEQERLGLPADAWPTRELLNRL</sequence>
<evidence type="ECO:0000259" key="2">
    <source>
        <dbReference type="Pfam" id="PF01471"/>
    </source>
</evidence>
<dbReference type="InterPro" id="IPR043426">
    <property type="entry name" value="MltB-like"/>
</dbReference>
<dbReference type="GO" id="GO:0008933">
    <property type="term" value="F:peptidoglycan lytic transglycosylase activity"/>
    <property type="evidence" value="ECO:0007669"/>
    <property type="project" value="TreeGrafter"/>
</dbReference>
<reference evidence="4" key="1">
    <citation type="submission" date="2023-03" db="EMBL/GenBank/DDBJ databases">
        <title>Multiphase analysis and comparison of six strains from genera Psychromarinibacter, Lutimaribacter, and Maritimibacter, including a novel species: Psychromarinibacter sediminicola sp. nov.</title>
        <authorList>
            <person name="Wang Y.-H."/>
            <person name="Ye M.-Q."/>
            <person name="Du Z.-J."/>
        </authorList>
    </citation>
    <scope>NUCLEOTIDE SEQUENCE</scope>
    <source>
        <strain evidence="4">C21-152</strain>
    </source>
</reference>
<dbReference type="InterPro" id="IPR023346">
    <property type="entry name" value="Lysozyme-like_dom_sf"/>
</dbReference>
<keyword evidence="1" id="KW-0732">Signal</keyword>
<dbReference type="EMBL" id="JARGYC010000018">
    <property type="protein sequence ID" value="MDF0600868.1"/>
    <property type="molecule type" value="Genomic_DNA"/>
</dbReference>
<evidence type="ECO:0000313" key="5">
    <source>
        <dbReference type="Proteomes" id="UP001220964"/>
    </source>
</evidence>
<dbReference type="InterPro" id="IPR031304">
    <property type="entry name" value="SLT_2"/>
</dbReference>
<dbReference type="SUPFAM" id="SSF47090">
    <property type="entry name" value="PGBD-like"/>
    <property type="match status" value="1"/>
</dbReference>
<dbReference type="InterPro" id="IPR011970">
    <property type="entry name" value="MltB_2"/>
</dbReference>
<dbReference type="Pfam" id="PF01471">
    <property type="entry name" value="PG_binding_1"/>
    <property type="match status" value="1"/>
</dbReference>
<evidence type="ECO:0000313" key="4">
    <source>
        <dbReference type="EMBL" id="MDF0600868.1"/>
    </source>
</evidence>
<dbReference type="InterPro" id="IPR036365">
    <property type="entry name" value="PGBD-like_sf"/>
</dbReference>
<dbReference type="InterPro" id="IPR002477">
    <property type="entry name" value="Peptidoglycan-bd-like"/>
</dbReference>
<gene>
    <name evidence="4" type="ORF">P1J78_09005</name>
</gene>
<dbReference type="RefSeq" id="WP_275567008.1">
    <property type="nucleotide sequence ID" value="NZ_JARGYC010000018.1"/>
</dbReference>
<dbReference type="Gene3D" id="1.10.530.10">
    <property type="match status" value="1"/>
</dbReference>
<dbReference type="Gene3D" id="1.10.101.10">
    <property type="entry name" value="PGBD-like superfamily/PGBD"/>
    <property type="match status" value="1"/>
</dbReference>
<dbReference type="NCBIfam" id="TIGR02283">
    <property type="entry name" value="MltB_2"/>
    <property type="match status" value="1"/>
</dbReference>
<name>A0AAE3NP13_9RHOB</name>
<dbReference type="InterPro" id="IPR036366">
    <property type="entry name" value="PGBDSf"/>
</dbReference>
<comment type="caution">
    <text evidence="4">The sequence shown here is derived from an EMBL/GenBank/DDBJ whole genome shotgun (WGS) entry which is preliminary data.</text>
</comment>
<dbReference type="SUPFAM" id="SSF53955">
    <property type="entry name" value="Lysozyme-like"/>
    <property type="match status" value="1"/>
</dbReference>
<feature type="signal peptide" evidence="1">
    <location>
        <begin position="1"/>
        <end position="22"/>
    </location>
</feature>
<keyword evidence="5" id="KW-1185">Reference proteome</keyword>
<protein>
    <submittedName>
        <fullName evidence="4">Peptidoglycan-binding protein</fullName>
    </submittedName>
</protein>
<proteinExistence type="predicted"/>
<dbReference type="PANTHER" id="PTHR30163:SF8">
    <property type="entry name" value="LYTIC MUREIN TRANSGLYCOSYLASE"/>
    <property type="match status" value="1"/>
</dbReference>
<accession>A0AAE3NP13</accession>
<dbReference type="Pfam" id="PF13406">
    <property type="entry name" value="SLT_2"/>
    <property type="match status" value="1"/>
</dbReference>
<evidence type="ECO:0000256" key="1">
    <source>
        <dbReference type="SAM" id="SignalP"/>
    </source>
</evidence>
<feature type="domain" description="Transglycosylase SLT" evidence="3">
    <location>
        <begin position="36"/>
        <end position="326"/>
    </location>
</feature>
<dbReference type="PANTHER" id="PTHR30163">
    <property type="entry name" value="MEMBRANE-BOUND LYTIC MUREIN TRANSGLYCOSYLASE B"/>
    <property type="match status" value="1"/>
</dbReference>
<dbReference type="Proteomes" id="UP001220964">
    <property type="component" value="Unassembled WGS sequence"/>
</dbReference>
<dbReference type="Gene3D" id="1.10.8.350">
    <property type="entry name" value="Bacterial muramidase"/>
    <property type="match status" value="1"/>
</dbReference>
<feature type="chain" id="PRO_5041985683" evidence="1">
    <location>
        <begin position="23"/>
        <end position="401"/>
    </location>
</feature>
<dbReference type="GO" id="GO:0009253">
    <property type="term" value="P:peptidoglycan catabolic process"/>
    <property type="evidence" value="ECO:0007669"/>
    <property type="project" value="TreeGrafter"/>
</dbReference>
<organism evidence="4 5">
    <name type="scientific">Psychromarinibacter sediminicola</name>
    <dbReference type="NCBI Taxonomy" id="3033385"/>
    <lineage>
        <taxon>Bacteria</taxon>
        <taxon>Pseudomonadati</taxon>
        <taxon>Pseudomonadota</taxon>
        <taxon>Alphaproteobacteria</taxon>
        <taxon>Rhodobacterales</taxon>
        <taxon>Paracoccaceae</taxon>
        <taxon>Psychromarinibacter</taxon>
    </lineage>
</organism>